<evidence type="ECO:0000256" key="1">
    <source>
        <dbReference type="SAM" id="MobiDB-lite"/>
    </source>
</evidence>
<dbReference type="InterPro" id="IPR001849">
    <property type="entry name" value="PH_domain"/>
</dbReference>
<dbReference type="InterPro" id="IPR000219">
    <property type="entry name" value="DH_dom"/>
</dbReference>
<keyword evidence="5" id="KW-1185">Reference proteome</keyword>
<dbReference type="InterPro" id="IPR051092">
    <property type="entry name" value="FYVE_RhoGEF_PH"/>
</dbReference>
<organism evidence="4 5">
    <name type="scientific">Grus japonensis</name>
    <name type="common">Japanese crane</name>
    <name type="synonym">Red-crowned crane</name>
    <dbReference type="NCBI Taxonomy" id="30415"/>
    <lineage>
        <taxon>Eukaryota</taxon>
        <taxon>Metazoa</taxon>
        <taxon>Chordata</taxon>
        <taxon>Craniata</taxon>
        <taxon>Vertebrata</taxon>
        <taxon>Euteleostomi</taxon>
        <taxon>Archelosauria</taxon>
        <taxon>Archosauria</taxon>
        <taxon>Dinosauria</taxon>
        <taxon>Saurischia</taxon>
        <taxon>Theropoda</taxon>
        <taxon>Coelurosauria</taxon>
        <taxon>Aves</taxon>
        <taxon>Neognathae</taxon>
        <taxon>Neoaves</taxon>
        <taxon>Gruiformes</taxon>
        <taxon>Gruidae</taxon>
        <taxon>Grus</taxon>
    </lineage>
</organism>
<feature type="domain" description="PH" evidence="2">
    <location>
        <begin position="137"/>
        <end position="333"/>
    </location>
</feature>
<dbReference type="PANTHER" id="PTHR12673">
    <property type="entry name" value="FACIOGENITAL DYSPLASIA PROTEIN"/>
    <property type="match status" value="1"/>
</dbReference>
<evidence type="ECO:0000259" key="3">
    <source>
        <dbReference type="PROSITE" id="PS50010"/>
    </source>
</evidence>
<feature type="domain" description="DH" evidence="3">
    <location>
        <begin position="58"/>
        <end position="216"/>
    </location>
</feature>
<feature type="region of interest" description="Disordered" evidence="1">
    <location>
        <begin position="29"/>
        <end position="49"/>
    </location>
</feature>
<evidence type="ECO:0000259" key="2">
    <source>
        <dbReference type="PROSITE" id="PS50003"/>
    </source>
</evidence>
<proteinExistence type="predicted"/>
<dbReference type="PANTHER" id="PTHR12673:SF13">
    <property type="entry name" value="FYVE, RHOGEF AND PH DOMAIN-CONTAINING PROTEIN 5"/>
    <property type="match status" value="1"/>
</dbReference>
<dbReference type="SUPFAM" id="SSF50729">
    <property type="entry name" value="PH domain-like"/>
    <property type="match status" value="2"/>
</dbReference>
<evidence type="ECO:0000313" key="5">
    <source>
        <dbReference type="Proteomes" id="UP001623348"/>
    </source>
</evidence>
<comment type="caution">
    <text evidence="4">The sequence shown here is derived from an EMBL/GenBank/DDBJ whole genome shotgun (WGS) entry which is preliminary data.</text>
</comment>
<dbReference type="AlphaFoldDB" id="A0ABC9XA99"/>
<dbReference type="Gene3D" id="1.20.900.10">
    <property type="entry name" value="Dbl homology (DH) domain"/>
    <property type="match status" value="1"/>
</dbReference>
<dbReference type="Pfam" id="PF00621">
    <property type="entry name" value="RhoGEF"/>
    <property type="match status" value="1"/>
</dbReference>
<dbReference type="PROSITE" id="PS50010">
    <property type="entry name" value="DH_2"/>
    <property type="match status" value="1"/>
</dbReference>
<accession>A0ABC9XA99</accession>
<reference evidence="4 5" key="1">
    <citation type="submission" date="2024-06" db="EMBL/GenBank/DDBJ databases">
        <title>The draft genome of Grus japonensis, version 3.</title>
        <authorList>
            <person name="Nabeshima K."/>
            <person name="Suzuki S."/>
            <person name="Onuma M."/>
        </authorList>
    </citation>
    <scope>NUCLEOTIDE SEQUENCE [LARGE SCALE GENOMIC DNA]</scope>
    <source>
        <strain evidence="4 5">451A</strain>
    </source>
</reference>
<name>A0ABC9XA99_GRUJA</name>
<evidence type="ECO:0000313" key="4">
    <source>
        <dbReference type="EMBL" id="GAB0194361.1"/>
    </source>
</evidence>
<dbReference type="SUPFAM" id="SSF48065">
    <property type="entry name" value="DBL homology domain (DH-domain)"/>
    <property type="match status" value="1"/>
</dbReference>
<dbReference type="EMBL" id="BAAFJT010000011">
    <property type="protein sequence ID" value="GAB0194361.1"/>
    <property type="molecule type" value="Genomic_DNA"/>
</dbReference>
<dbReference type="Proteomes" id="UP001623348">
    <property type="component" value="Unassembled WGS sequence"/>
</dbReference>
<feature type="compositionally biased region" description="Basic and acidic residues" evidence="1">
    <location>
        <begin position="32"/>
        <end position="43"/>
    </location>
</feature>
<dbReference type="PROSITE" id="PS50003">
    <property type="entry name" value="PH_DOMAIN"/>
    <property type="match status" value="1"/>
</dbReference>
<dbReference type="Gene3D" id="2.30.29.30">
    <property type="entry name" value="Pleckstrin-homology domain (PH domain)/Phosphotyrosine-binding domain (PTB)"/>
    <property type="match status" value="1"/>
</dbReference>
<sequence>MDLLERVQSAYTEPYKVCPVSVIPMEVVTSDEEQKSSEDDKSSLGDSSLINKKEGQSRAYLIAQELMSSEKVYVEMLQLLHMGFYEGILKVLGEEDENEQEEVKLKEGFSELPEIYELHQDILGELEERVPKWEEHQKVADVFLSRKSRLNHHTAYIMQFDRNLALLDENCLKYSQLATIIQEFEMNDVLLYTYPQKDGKYRLKNTLAVSGMKVSRPVTEKAQNVLKIEYDEHCLTLSASSCSERDDWYSCISKHIPDENKAHNTSTFHSSVEDKVATESLPLLGFTIAREKEEGSTDTVFHLYHKQTLFYSFRAEDNNSAQRWIEAMEEASIL</sequence>
<gene>
    <name evidence="4" type="ORF">GRJ2_001901400</name>
</gene>
<dbReference type="SMART" id="SM00325">
    <property type="entry name" value="RhoGEF"/>
    <property type="match status" value="1"/>
</dbReference>
<dbReference type="InterPro" id="IPR011993">
    <property type="entry name" value="PH-like_dom_sf"/>
</dbReference>
<protein>
    <submittedName>
        <fullName evidence="4">FYVE, RhoGEF and PH domain-containing protein 5</fullName>
    </submittedName>
</protein>
<dbReference type="InterPro" id="IPR035899">
    <property type="entry name" value="DBL_dom_sf"/>
</dbReference>